<dbReference type="PANTHER" id="PTHR31581">
    <property type="entry name" value="KICSTOR COMPLEX PROTEIN C12ORF66"/>
    <property type="match status" value="1"/>
</dbReference>
<evidence type="ECO:0000313" key="2">
    <source>
        <dbReference type="Proteomes" id="UP000694941"/>
    </source>
</evidence>
<dbReference type="RefSeq" id="XP_022247426.1">
    <property type="nucleotide sequence ID" value="XM_022391718.1"/>
</dbReference>
<feature type="compositionally biased region" description="Low complexity" evidence="1">
    <location>
        <begin position="113"/>
        <end position="132"/>
    </location>
</feature>
<dbReference type="InterPro" id="IPR018544">
    <property type="entry name" value="KICS_2"/>
</dbReference>
<organism evidence="2 3">
    <name type="scientific">Limulus polyphemus</name>
    <name type="common">Atlantic horseshoe crab</name>
    <dbReference type="NCBI Taxonomy" id="6850"/>
    <lineage>
        <taxon>Eukaryota</taxon>
        <taxon>Metazoa</taxon>
        <taxon>Ecdysozoa</taxon>
        <taxon>Arthropoda</taxon>
        <taxon>Chelicerata</taxon>
        <taxon>Merostomata</taxon>
        <taxon>Xiphosura</taxon>
        <taxon>Limulidae</taxon>
        <taxon>Limulus</taxon>
    </lineage>
</organism>
<evidence type="ECO:0000256" key="1">
    <source>
        <dbReference type="SAM" id="MobiDB-lite"/>
    </source>
</evidence>
<reference evidence="3" key="1">
    <citation type="submission" date="2025-08" db="UniProtKB">
        <authorList>
            <consortium name="RefSeq"/>
        </authorList>
    </citation>
    <scope>IDENTIFICATION</scope>
    <source>
        <tissue evidence="3">Muscle</tissue>
    </source>
</reference>
<dbReference type="InterPro" id="IPR038060">
    <property type="entry name" value="C12orf66-like_central_sf"/>
</dbReference>
<dbReference type="Pfam" id="PF09404">
    <property type="entry name" value="C12orf66_like"/>
    <property type="match status" value="2"/>
</dbReference>
<dbReference type="PANTHER" id="PTHR31581:SF1">
    <property type="entry name" value="KICSTOR SUBUNIT 2"/>
    <property type="match status" value="1"/>
</dbReference>
<accession>A0ABM1SUX0</accession>
<protein>
    <submittedName>
        <fullName evidence="3">KICSTOR complex protein C12orf66 homolog isoform X1</fullName>
    </submittedName>
</protein>
<name>A0ABM1SUX0_LIMPO</name>
<gene>
    <name evidence="3" type="primary">LOC106464055</name>
</gene>
<dbReference type="SUPFAM" id="SSF160651">
    <property type="entry name" value="FLJ32549 C-terminal domain-like"/>
    <property type="match status" value="1"/>
</dbReference>
<dbReference type="SUPFAM" id="SSF158548">
    <property type="entry name" value="FLJ32549 domain-like"/>
    <property type="match status" value="1"/>
</dbReference>
<dbReference type="Proteomes" id="UP000694941">
    <property type="component" value="Unplaced"/>
</dbReference>
<evidence type="ECO:0000313" key="3">
    <source>
        <dbReference type="RefSeq" id="XP_022247426.1"/>
    </source>
</evidence>
<keyword evidence="2" id="KW-1185">Reference proteome</keyword>
<dbReference type="GeneID" id="106464055"/>
<feature type="region of interest" description="Disordered" evidence="1">
    <location>
        <begin position="109"/>
        <end position="155"/>
    </location>
</feature>
<proteinExistence type="predicted"/>
<sequence>MFSMPVGTLLSMEDVLMKEQAVLESYFHSLACFAYDKAKETVERERDVAHKAHQTTWILNSMLTALSQFAAIEKNYTSLLFLVPKGFLRKDSSLKTIYETLRGEFRRLEERSTGGLTPSSSPSVTPTPSFYSPSPPTPVASPSSTAGSLVGTPVSSSTGSIHSNYLPGIVGHSAVGNSPQSGMDVLEKFVGHLCGQLFHFICARLSIMHFYEKMYTMSSNRFMKYKELIPGITEIVNRSQRLFHHPLLSPLKSAFGFECRSLLKLLEAQVQIQQLQFLPALLSLYDAHSHLGSWASTMIPKAESRRLSCVVISRPVSMPALYRWLFHLKSTLVAKFTLYFHDILSKQTTPLEMKNICFKTSTDLYQKLLSYHRRSDALFVALVFDTHGLENYKGPGYHHPNKLVEPPKGLDSYPTIVCYPAVI</sequence>
<dbReference type="Gene3D" id="1.10.3450.30">
    <property type="match status" value="1"/>
</dbReference>